<accession>A0ABX7NVT2</accession>
<reference evidence="2 3" key="1">
    <citation type="submission" date="2021-02" db="EMBL/GenBank/DDBJ databases">
        <title>De Novo genome assembly of isolated myxobacteria.</title>
        <authorList>
            <person name="Stevens D.C."/>
        </authorList>
    </citation>
    <scope>NUCLEOTIDE SEQUENCE [LARGE SCALE GENOMIC DNA]</scope>
    <source>
        <strain evidence="3">SCPEA02</strain>
    </source>
</reference>
<evidence type="ECO:0000259" key="1">
    <source>
        <dbReference type="Pfam" id="PF22807"/>
    </source>
</evidence>
<dbReference type="InterPro" id="IPR054539">
    <property type="entry name" value="Beta-prop_PDH"/>
</dbReference>
<evidence type="ECO:0000313" key="2">
    <source>
        <dbReference type="EMBL" id="QSQ21577.1"/>
    </source>
</evidence>
<dbReference type="SUPFAM" id="SSF50952">
    <property type="entry name" value="Soluble quinoprotein glucose dehydrogenase"/>
    <property type="match status" value="1"/>
</dbReference>
<dbReference type="Proteomes" id="UP000662747">
    <property type="component" value="Chromosome"/>
</dbReference>
<dbReference type="PANTHER" id="PTHR33546:SF1">
    <property type="entry name" value="LARGE, MULTIFUNCTIONAL SECRETED PROTEIN"/>
    <property type="match status" value="1"/>
</dbReference>
<dbReference type="Pfam" id="PF22807">
    <property type="entry name" value="TrAA12"/>
    <property type="match status" value="2"/>
</dbReference>
<dbReference type="InterPro" id="IPR011041">
    <property type="entry name" value="Quinoprot_gluc/sorb_DH_b-prop"/>
</dbReference>
<dbReference type="EMBL" id="CP071090">
    <property type="protein sequence ID" value="QSQ21577.1"/>
    <property type="molecule type" value="Genomic_DNA"/>
</dbReference>
<evidence type="ECO:0000313" key="3">
    <source>
        <dbReference type="Proteomes" id="UP000662747"/>
    </source>
</evidence>
<dbReference type="PANTHER" id="PTHR33546">
    <property type="entry name" value="LARGE, MULTIFUNCTIONAL SECRETED PROTEIN-RELATED"/>
    <property type="match status" value="1"/>
</dbReference>
<dbReference type="InterPro" id="IPR011042">
    <property type="entry name" value="6-blade_b-propeller_TolB-like"/>
</dbReference>
<proteinExistence type="predicted"/>
<feature type="domain" description="Pyrroloquinoline quinone-dependent pyranose dehydrogenase beta-propeller" evidence="1">
    <location>
        <begin position="83"/>
        <end position="272"/>
    </location>
</feature>
<sequence>MAPATGDERTPCLFLHATLPALLLTALAQTPGPVSPSMQPRTELLKPASIEVKLDSLPKPFATQSASKSPDVIPVPADATLRVPEGFSVNLYAADLDQPRWMTLTPEGDVLVVESRNNRIHRLRDADGDGIAETRERFADAANGLNLPFGMAFSKTHFFVGNTNGVRRYPYQRGQRQLTGKGEEVTKLPGLGYNQHWTRNVRVAPDGKRLFVTVGSETNVDAEKSPRASVLVMGLDGSERQTFASGLRNPVGLDFHPRTGEPYVTVNERDGLGDDLVPDYFTRLKQGAFYGWPYAYLSPKNLDPRRMKNGKSEAPELAAKTVTPDVLFASHSAALGLTFYRGNAFPERYRTGAFVAFRGSWNRSEGTGYKIVYVPFDAQNRPTGAYEDFLTGFLVDGKGPTTWGRPVGLLELPDGSLLVTDDSNGRIYRVRYGGAAPK</sequence>
<name>A0ABX7NVT2_9BACT</name>
<keyword evidence="3" id="KW-1185">Reference proteome</keyword>
<dbReference type="Gene3D" id="2.120.10.30">
    <property type="entry name" value="TolB, C-terminal domain"/>
    <property type="match status" value="1"/>
</dbReference>
<feature type="domain" description="Pyrroloquinoline quinone-dependent pyranose dehydrogenase beta-propeller" evidence="1">
    <location>
        <begin position="318"/>
        <end position="431"/>
    </location>
</feature>
<protein>
    <submittedName>
        <fullName evidence="2">Sorbosone dehydrogenase family protein</fullName>
    </submittedName>
</protein>
<organism evidence="2 3">
    <name type="scientific">Pyxidicoccus parkwayensis</name>
    <dbReference type="NCBI Taxonomy" id="2813578"/>
    <lineage>
        <taxon>Bacteria</taxon>
        <taxon>Pseudomonadati</taxon>
        <taxon>Myxococcota</taxon>
        <taxon>Myxococcia</taxon>
        <taxon>Myxococcales</taxon>
        <taxon>Cystobacterineae</taxon>
        <taxon>Myxococcaceae</taxon>
        <taxon>Pyxidicoccus</taxon>
    </lineage>
</organism>
<gene>
    <name evidence="2" type="ORF">JY651_41450</name>
</gene>